<name>A0ABN2U849_9MICC</name>
<accession>A0ABN2U849</accession>
<reference evidence="2 3" key="1">
    <citation type="journal article" date="2019" name="Int. J. Syst. Evol. Microbiol.">
        <title>The Global Catalogue of Microorganisms (GCM) 10K type strain sequencing project: providing services to taxonomists for standard genome sequencing and annotation.</title>
        <authorList>
            <consortium name="The Broad Institute Genomics Platform"/>
            <consortium name="The Broad Institute Genome Sequencing Center for Infectious Disease"/>
            <person name="Wu L."/>
            <person name="Ma J."/>
        </authorList>
    </citation>
    <scope>NUCLEOTIDE SEQUENCE [LARGE SCALE GENOMIC DNA]</scope>
    <source>
        <strain evidence="2 3">JCM 13595</strain>
    </source>
</reference>
<evidence type="ECO:0000313" key="3">
    <source>
        <dbReference type="Proteomes" id="UP001501461"/>
    </source>
</evidence>
<evidence type="ECO:0008006" key="4">
    <source>
        <dbReference type="Google" id="ProtNLM"/>
    </source>
</evidence>
<dbReference type="RefSeq" id="WP_343956395.1">
    <property type="nucleotide sequence ID" value="NZ_BAAAMN010000014.1"/>
</dbReference>
<sequence>MDIAEFMDIHAMTTTKFLIIAGLGLVLSISITFLNVAKPVGVSEEDIEKYGEDADRRAQGRILYRRLLIIFGLVLFCVGMIGAMAHLIGGIQESYGDETARNTLFVIAIVSAAIFMPLVSIMRK</sequence>
<evidence type="ECO:0000256" key="1">
    <source>
        <dbReference type="SAM" id="Phobius"/>
    </source>
</evidence>
<keyword evidence="3" id="KW-1185">Reference proteome</keyword>
<feature type="transmembrane region" description="Helical" evidence="1">
    <location>
        <begin position="103"/>
        <end position="122"/>
    </location>
</feature>
<gene>
    <name evidence="2" type="ORF">GCM10009720_08850</name>
</gene>
<proteinExistence type="predicted"/>
<keyword evidence="1" id="KW-0812">Transmembrane</keyword>
<evidence type="ECO:0000313" key="2">
    <source>
        <dbReference type="EMBL" id="GAA2030830.1"/>
    </source>
</evidence>
<dbReference type="Proteomes" id="UP001501461">
    <property type="component" value="Unassembled WGS sequence"/>
</dbReference>
<keyword evidence="1" id="KW-0472">Membrane</keyword>
<protein>
    <recommendedName>
        <fullName evidence="4">DUF3784 domain-containing protein</fullName>
    </recommendedName>
</protein>
<feature type="transmembrane region" description="Helical" evidence="1">
    <location>
        <begin position="17"/>
        <end position="37"/>
    </location>
</feature>
<comment type="caution">
    <text evidence="2">The sequence shown here is derived from an EMBL/GenBank/DDBJ whole genome shotgun (WGS) entry which is preliminary data.</text>
</comment>
<organism evidence="2 3">
    <name type="scientific">Yaniella flava</name>
    <dbReference type="NCBI Taxonomy" id="287930"/>
    <lineage>
        <taxon>Bacteria</taxon>
        <taxon>Bacillati</taxon>
        <taxon>Actinomycetota</taxon>
        <taxon>Actinomycetes</taxon>
        <taxon>Micrococcales</taxon>
        <taxon>Micrococcaceae</taxon>
        <taxon>Yaniella</taxon>
    </lineage>
</organism>
<feature type="transmembrane region" description="Helical" evidence="1">
    <location>
        <begin position="67"/>
        <end position="91"/>
    </location>
</feature>
<dbReference type="EMBL" id="BAAAMN010000014">
    <property type="protein sequence ID" value="GAA2030830.1"/>
    <property type="molecule type" value="Genomic_DNA"/>
</dbReference>
<keyword evidence="1" id="KW-1133">Transmembrane helix</keyword>